<dbReference type="PROSITE" id="PS51257">
    <property type="entry name" value="PROKAR_LIPOPROTEIN"/>
    <property type="match status" value="1"/>
</dbReference>
<feature type="chain" id="PRO_5038761155" evidence="1">
    <location>
        <begin position="27"/>
        <end position="291"/>
    </location>
</feature>
<sequence precursor="true">MKSIFKTVTITLICAAALMTSSGCSGSSGIKYRYGVFLGASPEDMPLMEAYEKIVIDAQYFSADEIRELKDSGHTVYSYINLGSVEDFRPYYKDYERFTLDVYENWEEEKWVDVSQKEWQEFVVNDLAVSMIDKGVDGLFVDNTDVYYHYPTDEMFNGVTNILKGFKDLNTYVIINGGDEYVNEYAKRNSELDSIMDAENQETIFSKINWDDETFTANEDTEREYFQDYAEMVSSYGKDVYLLEYTTDSELIKKIDRYCTDKGYTYYASDKLELLAPGQKKGSQIIDSSKE</sequence>
<keyword evidence="1" id="KW-0732">Signal</keyword>
<protein>
    <submittedName>
        <fullName evidence="3">TM1410 hypothetical-related protein</fullName>
    </submittedName>
</protein>
<dbReference type="eggNOG" id="COG3868">
    <property type="taxonomic scope" value="Bacteria"/>
</dbReference>
<dbReference type="RefSeq" id="WP_013498339.1">
    <property type="nucleotide sequence ID" value="NC_014833.1"/>
</dbReference>
<evidence type="ECO:0000259" key="2">
    <source>
        <dbReference type="Pfam" id="PF03537"/>
    </source>
</evidence>
<dbReference type="Proteomes" id="UP000006919">
    <property type="component" value="Chromosome"/>
</dbReference>
<dbReference type="PANTHER" id="PTHR35882:SF2">
    <property type="entry name" value="PELA"/>
    <property type="match status" value="1"/>
</dbReference>
<dbReference type="Pfam" id="PF03537">
    <property type="entry name" value="Glyco_hydro_114"/>
    <property type="match status" value="1"/>
</dbReference>
<evidence type="ECO:0000313" key="3">
    <source>
        <dbReference type="EMBL" id="ADU22174.1"/>
    </source>
</evidence>
<dbReference type="Gene3D" id="3.20.20.70">
    <property type="entry name" value="Aldolase class I"/>
    <property type="match status" value="1"/>
</dbReference>
<dbReference type="InterPro" id="IPR013785">
    <property type="entry name" value="Aldolase_TIM"/>
</dbReference>
<feature type="domain" description="Glycoside-hydrolase family GH114 TIM-barrel" evidence="2">
    <location>
        <begin position="51"/>
        <end position="264"/>
    </location>
</feature>
<name>E6UIB3_RUMA7</name>
<dbReference type="EMBL" id="CP002403">
    <property type="protein sequence ID" value="ADU22174.1"/>
    <property type="molecule type" value="Genomic_DNA"/>
</dbReference>
<dbReference type="SUPFAM" id="SSF51445">
    <property type="entry name" value="(Trans)glycosidases"/>
    <property type="match status" value="1"/>
</dbReference>
<proteinExistence type="predicted"/>
<dbReference type="OrthoDB" id="10730at2"/>
<dbReference type="InterPro" id="IPR016062">
    <property type="entry name" value="TM1410-rel"/>
</dbReference>
<gene>
    <name evidence="3" type="ordered locus">Rumal_1674</name>
</gene>
<accession>E6UIB3</accession>
<dbReference type="PANTHER" id="PTHR35882">
    <property type="entry name" value="PELA"/>
    <property type="match status" value="1"/>
</dbReference>
<reference evidence="3 4" key="1">
    <citation type="journal article" date="2011" name="J. Bacteriol.">
        <title>Complete genome of the cellulolytic ruminal bacterium Ruminococcus albus 7.</title>
        <authorList>
            <person name="Suen G."/>
            <person name="Stevenson D.M."/>
            <person name="Bruce D.C."/>
            <person name="Chertkov O."/>
            <person name="Copeland A."/>
            <person name="Cheng J.F."/>
            <person name="Detter C."/>
            <person name="Detter J.C."/>
            <person name="Goodwin L.A."/>
            <person name="Han C.S."/>
            <person name="Hauser L.J."/>
            <person name="Ivanova N.N."/>
            <person name="Kyrpides N.C."/>
            <person name="Land M.L."/>
            <person name="Lapidus A."/>
            <person name="Lucas S."/>
            <person name="Ovchinnikova G."/>
            <person name="Pitluck S."/>
            <person name="Tapia R."/>
            <person name="Woyke T."/>
            <person name="Boyum J."/>
            <person name="Mead D."/>
            <person name="Weimer P.J."/>
        </authorList>
    </citation>
    <scope>NUCLEOTIDE SEQUENCE [LARGE SCALE GENOMIC DNA]</scope>
    <source>
        <strain evidence="4">ATCC 27210 / DSM 20455 / JCM 14654 / NCDO 2250 / 7</strain>
    </source>
</reference>
<feature type="signal peptide" evidence="1">
    <location>
        <begin position="1"/>
        <end position="26"/>
    </location>
</feature>
<dbReference type="STRING" id="697329.Rumal_1674"/>
<dbReference type="InterPro" id="IPR004352">
    <property type="entry name" value="GH114_TIM-barrel"/>
</dbReference>
<evidence type="ECO:0000256" key="1">
    <source>
        <dbReference type="SAM" id="SignalP"/>
    </source>
</evidence>
<dbReference type="AlphaFoldDB" id="E6UIB3"/>
<dbReference type="KEGG" id="ral:Rumal_1674"/>
<dbReference type="InterPro" id="IPR017853">
    <property type="entry name" value="GH"/>
</dbReference>
<evidence type="ECO:0000313" key="4">
    <source>
        <dbReference type="Proteomes" id="UP000006919"/>
    </source>
</evidence>
<dbReference type="HOGENOM" id="CLU_094223_0_0_9"/>
<dbReference type="PRINTS" id="PR01545">
    <property type="entry name" value="THEMAYE10DUF"/>
</dbReference>
<organism evidence="3 4">
    <name type="scientific">Ruminococcus albus (strain ATCC 27210 / DSM 20455 / JCM 14654 / NCDO 2250 / 7)</name>
    <dbReference type="NCBI Taxonomy" id="697329"/>
    <lineage>
        <taxon>Bacteria</taxon>
        <taxon>Bacillati</taxon>
        <taxon>Bacillota</taxon>
        <taxon>Clostridia</taxon>
        <taxon>Eubacteriales</taxon>
        <taxon>Oscillospiraceae</taxon>
        <taxon>Ruminococcus</taxon>
    </lineage>
</organism>